<comment type="similarity">
    <text evidence="1">Belongs to the type-I restriction system S methylase family.</text>
</comment>
<evidence type="ECO:0000256" key="1">
    <source>
        <dbReference type="ARBA" id="ARBA00010923"/>
    </source>
</evidence>
<dbReference type="Proteomes" id="UP000516018">
    <property type="component" value="Chromosome"/>
</dbReference>
<dbReference type="AlphaFoldDB" id="A0A7H0G011"/>
<organism evidence="5 6">
    <name type="scientific">Agrilutibacter terrestris</name>
    <dbReference type="NCBI Taxonomy" id="2865112"/>
    <lineage>
        <taxon>Bacteria</taxon>
        <taxon>Pseudomonadati</taxon>
        <taxon>Pseudomonadota</taxon>
        <taxon>Gammaproteobacteria</taxon>
        <taxon>Lysobacterales</taxon>
        <taxon>Lysobacteraceae</taxon>
        <taxon>Agrilutibacter</taxon>
    </lineage>
</organism>
<keyword evidence="5" id="KW-0255">Endonuclease</keyword>
<keyword evidence="5" id="KW-0540">Nuclease</keyword>
<evidence type="ECO:0000256" key="2">
    <source>
        <dbReference type="ARBA" id="ARBA00022747"/>
    </source>
</evidence>
<proteinExistence type="inferred from homology"/>
<dbReference type="InterPro" id="IPR044946">
    <property type="entry name" value="Restrct_endonuc_typeI_TRD_sf"/>
</dbReference>
<dbReference type="KEGG" id="lsx:H8B22_05315"/>
<accession>A0A7H0G011</accession>
<dbReference type="Pfam" id="PF01420">
    <property type="entry name" value="Methylase_S"/>
    <property type="match status" value="1"/>
</dbReference>
<dbReference type="PANTHER" id="PTHR30408:SF13">
    <property type="entry name" value="TYPE I RESTRICTION ENZYME HINDI SPECIFICITY SUBUNIT"/>
    <property type="match status" value="1"/>
</dbReference>
<reference evidence="5 6" key="1">
    <citation type="submission" date="2020-08" db="EMBL/GenBank/DDBJ databases">
        <title>Lysobacter sp. II4 sp. nov., isolated from soil.</title>
        <authorList>
            <person name="Woo C.Y."/>
            <person name="Kim J."/>
        </authorList>
    </citation>
    <scope>NUCLEOTIDE SEQUENCE [LARGE SCALE GENOMIC DNA]</scope>
    <source>
        <strain evidence="5 6">II4</strain>
    </source>
</reference>
<dbReference type="GO" id="GO:0003677">
    <property type="term" value="F:DNA binding"/>
    <property type="evidence" value="ECO:0007669"/>
    <property type="project" value="UniProtKB-KW"/>
</dbReference>
<evidence type="ECO:0000313" key="6">
    <source>
        <dbReference type="Proteomes" id="UP000516018"/>
    </source>
</evidence>
<gene>
    <name evidence="5" type="ORF">H8B22_05315</name>
</gene>
<keyword evidence="2" id="KW-0680">Restriction system</keyword>
<feature type="domain" description="Type I restriction modification DNA specificity" evidence="4">
    <location>
        <begin position="41"/>
        <end position="177"/>
    </location>
</feature>
<sequence>MSWTRKPLAQVAELCLGKMLDAKKNRGEPMPYLANVNVRWGAFELDDLREMRFEPHELDRYGLRYGDIVMCEGGEPGRCAIWKDEVPGMMIQKAIHRIRPNEELDYRFLYYLFLHKGRNDGFSGLFTGATIKHLPGQNLAKVEVAYPAKPEQKRIADLLSAYDDLIENNHRRIKLLEESARLLYREWFVHLRYPGHEHVKIVEGVPEGWNRLTLRDSCEYVEDGDWIESKDQGGDDYRLLQVSNIGVDSFVETGNFRYVTGETFRRLNCREVCPGDILVSRMPDPIGRAWLATEMPWRMITAVDVAIVRPDRSRVTPYFLLQHLNSRASLELATQHATGTTRLRISRRSLCALPVVVPPITLQSEFDEAIAGNYELRSNLQKQVGKLIQARDLLLPRLMSGEVVV</sequence>
<keyword evidence="6" id="KW-1185">Reference proteome</keyword>
<dbReference type="GO" id="GO:0009307">
    <property type="term" value="P:DNA restriction-modification system"/>
    <property type="evidence" value="ECO:0007669"/>
    <property type="project" value="UniProtKB-KW"/>
</dbReference>
<keyword evidence="3" id="KW-0238">DNA-binding</keyword>
<dbReference type="SUPFAM" id="SSF116734">
    <property type="entry name" value="DNA methylase specificity domain"/>
    <property type="match status" value="2"/>
</dbReference>
<evidence type="ECO:0000259" key="4">
    <source>
        <dbReference type="Pfam" id="PF01420"/>
    </source>
</evidence>
<dbReference type="Gene3D" id="3.90.220.20">
    <property type="entry name" value="DNA methylase specificity domains"/>
    <property type="match status" value="2"/>
</dbReference>
<dbReference type="EMBL" id="CP060820">
    <property type="protein sequence ID" value="QNP41627.1"/>
    <property type="molecule type" value="Genomic_DNA"/>
</dbReference>
<protein>
    <submittedName>
        <fullName evidence="5">Restriction endonuclease subunit S</fullName>
    </submittedName>
</protein>
<dbReference type="GO" id="GO:0004519">
    <property type="term" value="F:endonuclease activity"/>
    <property type="evidence" value="ECO:0007669"/>
    <property type="project" value="UniProtKB-KW"/>
</dbReference>
<dbReference type="InterPro" id="IPR052021">
    <property type="entry name" value="Type-I_RS_S_subunit"/>
</dbReference>
<dbReference type="REBASE" id="445278">
    <property type="entry name" value="S.LspII4ORF5320P"/>
</dbReference>
<name>A0A7H0G011_9GAMM</name>
<dbReference type="InterPro" id="IPR000055">
    <property type="entry name" value="Restrct_endonuc_typeI_TRD"/>
</dbReference>
<dbReference type="CDD" id="cd17253">
    <property type="entry name" value="RMtype1_S_Eco933I-TRD2-CR2_like"/>
    <property type="match status" value="1"/>
</dbReference>
<dbReference type="RefSeq" id="WP_187713063.1">
    <property type="nucleotide sequence ID" value="NZ_CP060820.1"/>
</dbReference>
<evidence type="ECO:0000313" key="5">
    <source>
        <dbReference type="EMBL" id="QNP41627.1"/>
    </source>
</evidence>
<dbReference type="PANTHER" id="PTHR30408">
    <property type="entry name" value="TYPE-1 RESTRICTION ENZYME ECOKI SPECIFICITY PROTEIN"/>
    <property type="match status" value="1"/>
</dbReference>
<keyword evidence="5" id="KW-0378">Hydrolase</keyword>
<evidence type="ECO:0000256" key="3">
    <source>
        <dbReference type="ARBA" id="ARBA00023125"/>
    </source>
</evidence>